<dbReference type="Proteomes" id="UP000005239">
    <property type="component" value="Unassembled WGS sequence"/>
</dbReference>
<reference evidence="2" key="1">
    <citation type="journal article" date="2008" name="Nat. Genet.">
        <title>The Pristionchus pacificus genome provides a unique perspective on nematode lifestyle and parasitism.</title>
        <authorList>
            <person name="Dieterich C."/>
            <person name="Clifton S.W."/>
            <person name="Schuster L.N."/>
            <person name="Chinwalla A."/>
            <person name="Delehaunty K."/>
            <person name="Dinkelacker I."/>
            <person name="Fulton L."/>
            <person name="Fulton R."/>
            <person name="Godfrey J."/>
            <person name="Minx P."/>
            <person name="Mitreva M."/>
            <person name="Roeseler W."/>
            <person name="Tian H."/>
            <person name="Witte H."/>
            <person name="Yang S.P."/>
            <person name="Wilson R.K."/>
            <person name="Sommer R.J."/>
        </authorList>
    </citation>
    <scope>NUCLEOTIDE SEQUENCE [LARGE SCALE GENOMIC DNA]</scope>
    <source>
        <strain evidence="2">PS312</strain>
    </source>
</reference>
<proteinExistence type="predicted"/>
<evidence type="ECO:0000313" key="2">
    <source>
        <dbReference type="Proteomes" id="UP000005239"/>
    </source>
</evidence>
<accession>A0A8R1UBE2</accession>
<name>A0A2A6BRA1_PRIPA</name>
<sequence length="380" mass="44451">MSIAIDIELEPALSLDRLHPDIIRRIIRADPDVATEMRLISRMWNSLAWDYLTKNPKLRSSLERVFFSRGIREDMYKGRKHRSRPSLHAGCLHMYTILPKRYSKRIGAGGWLKVHRNYNDDFVEVKKVPERILSADFSKWRNLYITVTIGLALELWGAIAIGAPTICSIIISIAICACIVMLVVMHNAPDQQTRRFSRLFCMFTHIETLVLDNFRISENCSKSRDAIGTVMKSLKGVRIDRLEIRENYMNPYLQNQIIKMCRNHNIFNVYITVQDADMSEFSKFVHALTANHVTLDVYERNGMDDRLYFDRSRQWWTSTANSIMRQQVSMKMTTIHDASFDKRTYRFGIKSHIRCEKIYGGCILPLKPIPIRRGFNHRWN</sequence>
<gene>
    <name evidence="1" type="primary">WBGene00106449</name>
</gene>
<dbReference type="AlphaFoldDB" id="A0A2A6BRA1"/>
<keyword evidence="2" id="KW-1185">Reference proteome</keyword>
<dbReference type="EnsemblMetazoa" id="PPA16895.1">
    <property type="protein sequence ID" value="PPA16895.1"/>
    <property type="gene ID" value="WBGene00106449"/>
</dbReference>
<reference evidence="1" key="2">
    <citation type="submission" date="2022-06" db="UniProtKB">
        <authorList>
            <consortium name="EnsemblMetazoa"/>
        </authorList>
    </citation>
    <scope>IDENTIFICATION</scope>
    <source>
        <strain evidence="1">PS312</strain>
    </source>
</reference>
<evidence type="ECO:0000313" key="1">
    <source>
        <dbReference type="EnsemblMetazoa" id="PPA16895.1"/>
    </source>
</evidence>
<accession>A0A2A6BRA1</accession>
<organism evidence="1 2">
    <name type="scientific">Pristionchus pacificus</name>
    <name type="common">Parasitic nematode worm</name>
    <dbReference type="NCBI Taxonomy" id="54126"/>
    <lineage>
        <taxon>Eukaryota</taxon>
        <taxon>Metazoa</taxon>
        <taxon>Ecdysozoa</taxon>
        <taxon>Nematoda</taxon>
        <taxon>Chromadorea</taxon>
        <taxon>Rhabditida</taxon>
        <taxon>Rhabditina</taxon>
        <taxon>Diplogasteromorpha</taxon>
        <taxon>Diplogasteroidea</taxon>
        <taxon>Neodiplogasteridae</taxon>
        <taxon>Pristionchus</taxon>
    </lineage>
</organism>
<protein>
    <submittedName>
        <fullName evidence="1">Uncharacterized protein</fullName>
    </submittedName>
</protein>